<feature type="chain" id="PRO_5019370988" evidence="1">
    <location>
        <begin position="21"/>
        <end position="1137"/>
    </location>
</feature>
<gene>
    <name evidence="2" type="ORF">DW888_18595</name>
</gene>
<evidence type="ECO:0000313" key="2">
    <source>
        <dbReference type="EMBL" id="RHB30603.1"/>
    </source>
</evidence>
<dbReference type="NCBIfam" id="TIGR04183">
    <property type="entry name" value="Por_Secre_tail"/>
    <property type="match status" value="1"/>
</dbReference>
<proteinExistence type="predicted"/>
<keyword evidence="1" id="KW-0732">Signal</keyword>
<dbReference type="RefSeq" id="WP_122202204.1">
    <property type="nucleotide sequence ID" value="NZ_CABJFV010000026.1"/>
</dbReference>
<sequence>MKRRLLLVGLMCLVTVCTWAKDMTVLITDSKDLPIPGLQAFISGTGSDGAGEYTTDANGKFVVKRSSLNFLSMQVAGDSYELVWTGGNDPVVVKLEGHYWLTLTLKGVEPEQHSLFTGIDLFPDKGSLYNKKHLNIKWTDSGTFSFLYEGEQLYWELTGSVSGVTSVSTIDVKELTDGRMEINNPLAGKQKMTVAIKDETNALCPGLITISGPQQSYEQTITAQPTDIYLPKGSYKIGARVTGKEAYYIPIYQEISLADAPIVQTFSYETGKKVTVRVLDMDGLPIEKAIVSQLIPSDSYWDGQKTDAKGEVTYIATAGTYTYRVLAMIETDKESYSSIEGEIVVGSQEMVQEISYKDQYFRISLDITPGGFMTDPSQMSVSIAGNTVQYNEQTSLYTTVLEKSNDNSYYPYRISYPDMFTKEGKIHVTKHETISVSFADYHKVTFTSSDIEKYALSEIYVNSTQGGQSDYCEADHGYYLSDGEYEISATITDRTTQESFPGISKQKFTVAGQDMTVTYTLNENDYHQVTISVIDRTGKPMAGTNVSIGTRNNTETYTADEQGKIKLHLPDGTYTCRTNLADYKPQERSFKIAGADMDIRLSFENYKELTFKVNGDLLEKFKSGNSYGVPMLTLVSHAIEYRNTFALFNGNPTDGFTGSYYLPAGDYAYSLGITQGKRINTPETLMKLDTDKTVTITLSTADYQKVALNVVDENGTAWPVTYESSIYICNSTHKDKDTYIYRLNTNDGNFIDVYLPQGEYVAKFENRNNMGETNVSTAEFSVADQPQTVTLTHKEAKEASLTIKVKGIVSEYDDYCSVRFYKSGIPIRDYGIRTESGIGEKTIQLPEGTYTYSVDEPEGKEISGTITLPADKELALDYSTYQRLRVYTQDEEGQYIDKSTEISVYQDGKFIYSDNRSIYAMFPAGVYQVRAWCKGYKAVSQSVTIGETDQIITLTLPKETANTYTVQFLVADCYESEYAPEGATVSLEGYGQLAAGYEGNVSFTDIVAGDVSYTISAPGYATLKGVVNVSAEKAKDNGYVPVFAILQPVPTGIEETPMLSNSFSIWTDNDYLYINANSTSTDLWTLQLVSLNGSLVYTSKQHLNTENNVYIGNNPKGIYLFVLSNGKQRIAYKVVKN</sequence>
<dbReference type="EMBL" id="QSGO01000026">
    <property type="protein sequence ID" value="RHB30603.1"/>
    <property type="molecule type" value="Genomic_DNA"/>
</dbReference>
<feature type="signal peptide" evidence="1">
    <location>
        <begin position="1"/>
        <end position="20"/>
    </location>
</feature>
<dbReference type="AlphaFoldDB" id="A0A413VAN5"/>
<dbReference type="Proteomes" id="UP000284379">
    <property type="component" value="Unassembled WGS sequence"/>
</dbReference>
<dbReference type="Gene3D" id="2.60.40.1120">
    <property type="entry name" value="Carboxypeptidase-like, regulatory domain"/>
    <property type="match status" value="1"/>
</dbReference>
<name>A0A413VAN5_9BACE</name>
<protein>
    <submittedName>
        <fullName evidence="2">T9SS C-terminal target domain-containing protein</fullName>
    </submittedName>
</protein>
<organism evidence="2 3">
    <name type="scientific">Bacteroides nordii</name>
    <dbReference type="NCBI Taxonomy" id="291645"/>
    <lineage>
        <taxon>Bacteria</taxon>
        <taxon>Pseudomonadati</taxon>
        <taxon>Bacteroidota</taxon>
        <taxon>Bacteroidia</taxon>
        <taxon>Bacteroidales</taxon>
        <taxon>Bacteroidaceae</taxon>
        <taxon>Bacteroides</taxon>
    </lineage>
</organism>
<comment type="caution">
    <text evidence="2">The sequence shown here is derived from an EMBL/GenBank/DDBJ whole genome shotgun (WGS) entry which is preliminary data.</text>
</comment>
<evidence type="ECO:0000313" key="3">
    <source>
        <dbReference type="Proteomes" id="UP000284379"/>
    </source>
</evidence>
<dbReference type="SUPFAM" id="SSF49464">
    <property type="entry name" value="Carboxypeptidase regulatory domain-like"/>
    <property type="match status" value="1"/>
</dbReference>
<evidence type="ECO:0000256" key="1">
    <source>
        <dbReference type="SAM" id="SignalP"/>
    </source>
</evidence>
<accession>A0A413VAN5</accession>
<dbReference type="InterPro" id="IPR008969">
    <property type="entry name" value="CarboxyPept-like_regulatory"/>
</dbReference>
<dbReference type="InterPro" id="IPR026444">
    <property type="entry name" value="Secre_tail"/>
</dbReference>
<reference evidence="2 3" key="1">
    <citation type="submission" date="2018-08" db="EMBL/GenBank/DDBJ databases">
        <title>A genome reference for cultivated species of the human gut microbiota.</title>
        <authorList>
            <person name="Zou Y."/>
            <person name="Xue W."/>
            <person name="Luo G."/>
        </authorList>
    </citation>
    <scope>NUCLEOTIDE SEQUENCE [LARGE SCALE GENOMIC DNA]</scope>
    <source>
        <strain evidence="2 3">AM40-30BH</strain>
    </source>
</reference>